<accession>A0A8S0VID9</accession>
<dbReference type="PANTHER" id="PTHR13748">
    <property type="entry name" value="COBW-RELATED"/>
    <property type="match status" value="1"/>
</dbReference>
<keyword evidence="1" id="KW-1133">Transmembrane helix</keyword>
<evidence type="ECO:0000313" key="4">
    <source>
        <dbReference type="Proteomes" id="UP000594638"/>
    </source>
</evidence>
<keyword evidence="1" id="KW-0812">Transmembrane</keyword>
<reference evidence="3 4" key="1">
    <citation type="submission" date="2019-12" db="EMBL/GenBank/DDBJ databases">
        <authorList>
            <person name="Alioto T."/>
            <person name="Alioto T."/>
            <person name="Gomez Garrido J."/>
        </authorList>
    </citation>
    <scope>NUCLEOTIDE SEQUENCE [LARGE SCALE GENOMIC DNA]</scope>
</reference>
<evidence type="ECO:0000259" key="2">
    <source>
        <dbReference type="Pfam" id="PF02492"/>
    </source>
</evidence>
<dbReference type="OrthoDB" id="1738888at2759"/>
<sequence length="127" mass="13984">WWSWSRGAQLAIHYGGVGCGNHGGGGTTGGWLWRWHYWWMAVAVVLDRHGFGSIVVLVDFCLLAMVFSMVCPFGLANPAPMIQTFYAKDQVFNDVKLDGIVMLVDAKYAGLHLDEIKPKGGVNEAVE</sequence>
<dbReference type="InterPro" id="IPR051316">
    <property type="entry name" value="Zinc-reg_GTPase_activator"/>
</dbReference>
<feature type="non-terminal residue" evidence="3">
    <location>
        <position position="1"/>
    </location>
</feature>
<dbReference type="Gramene" id="OE9A058241T1">
    <property type="protein sequence ID" value="OE9A058241C1"/>
    <property type="gene ID" value="OE9A058241"/>
</dbReference>
<dbReference type="InterPro" id="IPR003495">
    <property type="entry name" value="CobW/HypB/UreG_nucleotide-bd"/>
</dbReference>
<dbReference type="Gene3D" id="3.40.50.300">
    <property type="entry name" value="P-loop containing nucleotide triphosphate hydrolases"/>
    <property type="match status" value="1"/>
</dbReference>
<dbReference type="AlphaFoldDB" id="A0A8S0VID9"/>
<proteinExistence type="predicted"/>
<gene>
    <name evidence="3" type="ORF">OLEA9_A058241</name>
</gene>
<comment type="caution">
    <text evidence="3">The sequence shown here is derived from an EMBL/GenBank/DDBJ whole genome shotgun (WGS) entry which is preliminary data.</text>
</comment>
<dbReference type="InterPro" id="IPR027417">
    <property type="entry name" value="P-loop_NTPase"/>
</dbReference>
<evidence type="ECO:0000313" key="3">
    <source>
        <dbReference type="EMBL" id="CAA3030974.1"/>
    </source>
</evidence>
<dbReference type="PANTHER" id="PTHR13748:SF62">
    <property type="entry name" value="COBW DOMAIN-CONTAINING PROTEIN"/>
    <property type="match status" value="1"/>
</dbReference>
<evidence type="ECO:0000256" key="1">
    <source>
        <dbReference type="SAM" id="Phobius"/>
    </source>
</evidence>
<name>A0A8S0VID9_OLEEU</name>
<keyword evidence="4" id="KW-1185">Reference proteome</keyword>
<dbReference type="EMBL" id="CACTIH010009408">
    <property type="protein sequence ID" value="CAA3030974.1"/>
    <property type="molecule type" value="Genomic_DNA"/>
</dbReference>
<feature type="domain" description="CobW/HypB/UreG nucleotide-binding" evidence="2">
    <location>
        <begin position="74"/>
        <end position="109"/>
    </location>
</feature>
<dbReference type="Proteomes" id="UP000594638">
    <property type="component" value="Unassembled WGS sequence"/>
</dbReference>
<organism evidence="3 4">
    <name type="scientific">Olea europaea subsp. europaea</name>
    <dbReference type="NCBI Taxonomy" id="158383"/>
    <lineage>
        <taxon>Eukaryota</taxon>
        <taxon>Viridiplantae</taxon>
        <taxon>Streptophyta</taxon>
        <taxon>Embryophyta</taxon>
        <taxon>Tracheophyta</taxon>
        <taxon>Spermatophyta</taxon>
        <taxon>Magnoliopsida</taxon>
        <taxon>eudicotyledons</taxon>
        <taxon>Gunneridae</taxon>
        <taxon>Pentapetalae</taxon>
        <taxon>asterids</taxon>
        <taxon>lamiids</taxon>
        <taxon>Lamiales</taxon>
        <taxon>Oleaceae</taxon>
        <taxon>Oleeae</taxon>
        <taxon>Olea</taxon>
    </lineage>
</organism>
<feature type="transmembrane region" description="Helical" evidence="1">
    <location>
        <begin position="54"/>
        <end position="76"/>
    </location>
</feature>
<dbReference type="GO" id="GO:0005737">
    <property type="term" value="C:cytoplasm"/>
    <property type="evidence" value="ECO:0007669"/>
    <property type="project" value="TreeGrafter"/>
</dbReference>
<protein>
    <recommendedName>
        <fullName evidence="2">CobW/HypB/UreG nucleotide-binding domain-containing protein</fullName>
    </recommendedName>
</protein>
<keyword evidence="1" id="KW-0472">Membrane</keyword>
<dbReference type="Pfam" id="PF02492">
    <property type="entry name" value="cobW"/>
    <property type="match status" value="1"/>
</dbReference>